<evidence type="ECO:0000256" key="2">
    <source>
        <dbReference type="ARBA" id="ARBA00022553"/>
    </source>
</evidence>
<dbReference type="PANTHER" id="PTHR48111">
    <property type="entry name" value="REGULATOR OF RPOS"/>
    <property type="match status" value="1"/>
</dbReference>
<keyword evidence="4" id="KW-0805">Transcription regulation</keyword>
<dbReference type="CDD" id="cd00383">
    <property type="entry name" value="trans_reg_C"/>
    <property type="match status" value="1"/>
</dbReference>
<dbReference type="PROSITE" id="PS51755">
    <property type="entry name" value="OMPR_PHOB"/>
    <property type="match status" value="1"/>
</dbReference>
<accession>A0A927CIS8</accession>
<evidence type="ECO:0000256" key="5">
    <source>
        <dbReference type="ARBA" id="ARBA00023125"/>
    </source>
</evidence>
<dbReference type="GO" id="GO:0000156">
    <property type="term" value="F:phosphorelay response regulator activity"/>
    <property type="evidence" value="ECO:0007669"/>
    <property type="project" value="TreeGrafter"/>
</dbReference>
<evidence type="ECO:0000259" key="8">
    <source>
        <dbReference type="PROSITE" id="PS51755"/>
    </source>
</evidence>
<dbReference type="GO" id="GO:0000976">
    <property type="term" value="F:transcription cis-regulatory region binding"/>
    <property type="evidence" value="ECO:0007669"/>
    <property type="project" value="TreeGrafter"/>
</dbReference>
<dbReference type="InterPro" id="IPR001867">
    <property type="entry name" value="OmpR/PhoB-type_DNA-bd"/>
</dbReference>
<comment type="caution">
    <text evidence="9">The sequence shown here is derived from an EMBL/GenBank/DDBJ whole genome shotgun (WGS) entry which is preliminary data.</text>
</comment>
<keyword evidence="2" id="KW-0597">Phosphoprotein</keyword>
<dbReference type="EMBL" id="JACXIY010000008">
    <property type="protein sequence ID" value="MBD2868284.1"/>
    <property type="molecule type" value="Genomic_DNA"/>
</dbReference>
<reference evidence="9" key="1">
    <citation type="submission" date="2020-09" db="EMBL/GenBank/DDBJ databases">
        <title>A novel bacterium of genus Paenibacillus, isolated from South China Sea.</title>
        <authorList>
            <person name="Huang H."/>
            <person name="Mo K."/>
            <person name="Hu Y."/>
        </authorList>
    </citation>
    <scope>NUCLEOTIDE SEQUENCE</scope>
    <source>
        <strain evidence="9">IB182493</strain>
    </source>
</reference>
<keyword evidence="6" id="KW-0804">Transcription</keyword>
<dbReference type="InterPro" id="IPR036388">
    <property type="entry name" value="WH-like_DNA-bd_sf"/>
</dbReference>
<dbReference type="GO" id="GO:0005829">
    <property type="term" value="C:cytosol"/>
    <property type="evidence" value="ECO:0007669"/>
    <property type="project" value="TreeGrafter"/>
</dbReference>
<evidence type="ECO:0000313" key="9">
    <source>
        <dbReference type="EMBL" id="MBD2868284.1"/>
    </source>
</evidence>
<evidence type="ECO:0000256" key="3">
    <source>
        <dbReference type="ARBA" id="ARBA00023012"/>
    </source>
</evidence>
<feature type="DNA-binding region" description="OmpR/PhoB-type" evidence="7">
    <location>
        <begin position="175"/>
        <end position="274"/>
    </location>
</feature>
<evidence type="ECO:0000313" key="10">
    <source>
        <dbReference type="Proteomes" id="UP000632125"/>
    </source>
</evidence>
<evidence type="ECO:0000256" key="6">
    <source>
        <dbReference type="ARBA" id="ARBA00023163"/>
    </source>
</evidence>
<dbReference type="GO" id="GO:0006355">
    <property type="term" value="P:regulation of DNA-templated transcription"/>
    <property type="evidence" value="ECO:0007669"/>
    <property type="project" value="InterPro"/>
</dbReference>
<keyword evidence="10" id="KW-1185">Reference proteome</keyword>
<dbReference type="InterPro" id="IPR016032">
    <property type="entry name" value="Sig_transdc_resp-reg_C-effctor"/>
</dbReference>
<evidence type="ECO:0000256" key="7">
    <source>
        <dbReference type="PROSITE-ProRule" id="PRU01091"/>
    </source>
</evidence>
<dbReference type="Pfam" id="PF00486">
    <property type="entry name" value="Trans_reg_C"/>
    <property type="match status" value="1"/>
</dbReference>
<dbReference type="GO" id="GO:0032993">
    <property type="term" value="C:protein-DNA complex"/>
    <property type="evidence" value="ECO:0007669"/>
    <property type="project" value="TreeGrafter"/>
</dbReference>
<keyword evidence="3" id="KW-0902">Two-component regulatory system</keyword>
<dbReference type="RefSeq" id="WP_190859456.1">
    <property type="nucleotide sequence ID" value="NZ_JACXIY010000008.1"/>
</dbReference>
<evidence type="ECO:0000256" key="4">
    <source>
        <dbReference type="ARBA" id="ARBA00023015"/>
    </source>
</evidence>
<dbReference type="PANTHER" id="PTHR48111:SF1">
    <property type="entry name" value="TWO-COMPONENT RESPONSE REGULATOR ORR33"/>
    <property type="match status" value="1"/>
</dbReference>
<comment type="subcellular location">
    <subcellularLocation>
        <location evidence="1">Cytoplasm</location>
    </subcellularLocation>
</comment>
<keyword evidence="5 7" id="KW-0238">DNA-binding</keyword>
<dbReference type="FunFam" id="1.10.10.10:FF:000018">
    <property type="entry name" value="DNA-binding response regulator ResD"/>
    <property type="match status" value="1"/>
</dbReference>
<feature type="domain" description="OmpR/PhoB-type" evidence="8">
    <location>
        <begin position="175"/>
        <end position="274"/>
    </location>
</feature>
<proteinExistence type="predicted"/>
<dbReference type="SUPFAM" id="SSF46894">
    <property type="entry name" value="C-terminal effector domain of the bipartite response regulators"/>
    <property type="match status" value="1"/>
</dbReference>
<dbReference type="Proteomes" id="UP000632125">
    <property type="component" value="Unassembled WGS sequence"/>
</dbReference>
<dbReference type="InterPro" id="IPR039420">
    <property type="entry name" value="WalR-like"/>
</dbReference>
<protein>
    <submittedName>
        <fullName evidence="9">Response regulator transcription factor</fullName>
    </submittedName>
</protein>
<dbReference type="SMART" id="SM00862">
    <property type="entry name" value="Trans_reg_C"/>
    <property type="match status" value="1"/>
</dbReference>
<gene>
    <name evidence="9" type="ORF">IDH41_06840</name>
</gene>
<evidence type="ECO:0000256" key="1">
    <source>
        <dbReference type="ARBA" id="ARBA00004496"/>
    </source>
</evidence>
<name>A0A927CIS8_9BACL</name>
<organism evidence="9 10">
    <name type="scientific">Paenibacillus arenilitoris</name>
    <dbReference type="NCBI Taxonomy" id="2772299"/>
    <lineage>
        <taxon>Bacteria</taxon>
        <taxon>Bacillati</taxon>
        <taxon>Bacillota</taxon>
        <taxon>Bacilli</taxon>
        <taxon>Bacillales</taxon>
        <taxon>Paenibacillaceae</taxon>
        <taxon>Paenibacillus</taxon>
    </lineage>
</organism>
<dbReference type="Gene3D" id="1.10.10.10">
    <property type="entry name" value="Winged helix-like DNA-binding domain superfamily/Winged helix DNA-binding domain"/>
    <property type="match status" value="1"/>
</dbReference>
<sequence length="278" mass="30359">MQSETVLNGAASELIGNKLDLHEPAGYDGAAEESGGMQLCSLTQRVMIISPMPERVKGLLVALSAKCFDVFSLHDFNQGMLQSLQPELLVYDAIPVAHPSGGNTLQAGEELLRSAGEHGVPVLLLTDRPPSDARESASLGAAELLVWPAKPEEALQRINRMLMNRPAPAPGAPSDDIRAFKDIRIDLKKMTVDRSGQRVELTKTEYDLLLHFITSDGSVLTRESLLDTVWGLQFYGGSNLVDAHIKSLRKKLKDSAVSPKYIVTVRGSGYRLADERDR</sequence>
<dbReference type="AlphaFoldDB" id="A0A927CIS8"/>